<dbReference type="EMBL" id="JAVRBK010000002">
    <property type="protein sequence ID" value="KAK5647700.1"/>
    <property type="molecule type" value="Genomic_DNA"/>
</dbReference>
<comment type="caution">
    <text evidence="1">The sequence shown here is derived from an EMBL/GenBank/DDBJ whole genome shotgun (WGS) entry which is preliminary data.</text>
</comment>
<dbReference type="GO" id="GO:0007096">
    <property type="term" value="P:regulation of exit from mitosis"/>
    <property type="evidence" value="ECO:0007669"/>
    <property type="project" value="InterPro"/>
</dbReference>
<dbReference type="GO" id="GO:0005634">
    <property type="term" value="C:nucleus"/>
    <property type="evidence" value="ECO:0007669"/>
    <property type="project" value="InterPro"/>
</dbReference>
<dbReference type="InterPro" id="IPR053729">
    <property type="entry name" value="MAD2L1BP_domain_sf"/>
</dbReference>
<gene>
    <name evidence="1" type="ORF">RI129_002592</name>
</gene>
<keyword evidence="2" id="KW-1185">Reference proteome</keyword>
<name>A0AAN7VGB3_9COLE</name>
<evidence type="ECO:0000313" key="1">
    <source>
        <dbReference type="EMBL" id="KAK5647700.1"/>
    </source>
</evidence>
<dbReference type="PANTHER" id="PTHR15681:SF1">
    <property type="entry name" value="MAD2L1-BINDING PROTEIN"/>
    <property type="match status" value="1"/>
</dbReference>
<organism evidence="1 2">
    <name type="scientific">Pyrocoelia pectoralis</name>
    <dbReference type="NCBI Taxonomy" id="417401"/>
    <lineage>
        <taxon>Eukaryota</taxon>
        <taxon>Metazoa</taxon>
        <taxon>Ecdysozoa</taxon>
        <taxon>Arthropoda</taxon>
        <taxon>Hexapoda</taxon>
        <taxon>Insecta</taxon>
        <taxon>Pterygota</taxon>
        <taxon>Neoptera</taxon>
        <taxon>Endopterygota</taxon>
        <taxon>Coleoptera</taxon>
        <taxon>Polyphaga</taxon>
        <taxon>Elateriformia</taxon>
        <taxon>Elateroidea</taxon>
        <taxon>Lampyridae</taxon>
        <taxon>Lampyrinae</taxon>
        <taxon>Pyrocoelia</taxon>
    </lineage>
</organism>
<evidence type="ECO:0000313" key="2">
    <source>
        <dbReference type="Proteomes" id="UP001329430"/>
    </source>
</evidence>
<protein>
    <submittedName>
        <fullName evidence="1">Uncharacterized protein</fullName>
    </submittedName>
</protein>
<proteinExistence type="predicted"/>
<dbReference type="Proteomes" id="UP001329430">
    <property type="component" value="Chromosome 2"/>
</dbReference>
<dbReference type="Pfam" id="PF06581">
    <property type="entry name" value="p31comet"/>
    <property type="match status" value="1"/>
</dbReference>
<dbReference type="AlphaFoldDB" id="A0AAN7VGB3"/>
<dbReference type="Gene3D" id="3.30.900.20">
    <property type="match status" value="1"/>
</dbReference>
<accession>A0AAN7VGB3</accession>
<sequence>MDVNKKCKEINVNIIQRVLLTPLTCASIVNEIIKCLLYQKSQIPYPYSWIKNVVTKKRINPSDAKSTHLQVERHYRTVATAYDSLEKIMDSITTQFKTGGSNIKQILVVFGSTLYTAREMYTINISGLVSGHIEENHLYANGKQQYKILRDIFFSDEWINAMNAPMLPTNMYVVMQKFVSKLEEELTFESIREYTKPPLVKNVYVNLSYKDDGNHNCCNDLLIFQDLNIIECPLNSTESNDATNLSEKSTEQVQWMQSKAFVKGFKECFINGISATELW</sequence>
<dbReference type="InterPro" id="IPR009511">
    <property type="entry name" value="MAD1/Cdc20-bound-Mad2-bd"/>
</dbReference>
<reference evidence="1 2" key="1">
    <citation type="journal article" date="2024" name="Insects">
        <title>An Improved Chromosome-Level Genome Assembly of the Firefly Pyrocoelia pectoralis.</title>
        <authorList>
            <person name="Fu X."/>
            <person name="Meyer-Rochow V.B."/>
            <person name="Ballantyne L."/>
            <person name="Zhu X."/>
        </authorList>
    </citation>
    <scope>NUCLEOTIDE SEQUENCE [LARGE SCALE GENOMIC DNA]</scope>
    <source>
        <strain evidence="1">XCY_ONT2</strain>
    </source>
</reference>
<dbReference type="PANTHER" id="PTHR15681">
    <property type="entry name" value="MAD2L1-BINDING PROTEIN"/>
    <property type="match status" value="1"/>
</dbReference>